<dbReference type="RefSeq" id="WP_425565517.1">
    <property type="nucleotide sequence ID" value="NZ_BAAARY010000005.1"/>
</dbReference>
<comment type="caution">
    <text evidence="2">The sequence shown here is derived from an EMBL/GenBank/DDBJ whole genome shotgun (WGS) entry which is preliminary data.</text>
</comment>
<feature type="region of interest" description="Disordered" evidence="1">
    <location>
        <begin position="200"/>
        <end position="234"/>
    </location>
</feature>
<dbReference type="Proteomes" id="UP001499978">
    <property type="component" value="Unassembled WGS sequence"/>
</dbReference>
<proteinExistence type="predicted"/>
<evidence type="ECO:0000256" key="1">
    <source>
        <dbReference type="SAM" id="MobiDB-lite"/>
    </source>
</evidence>
<gene>
    <name evidence="2" type="ORF">GCM10010201_13930</name>
</gene>
<protein>
    <recommendedName>
        <fullName evidence="4">NERD domain-containing protein</fullName>
    </recommendedName>
</protein>
<dbReference type="EMBL" id="BAAARY010000005">
    <property type="protein sequence ID" value="GAA2518269.1"/>
    <property type="molecule type" value="Genomic_DNA"/>
</dbReference>
<accession>A0ABP6ALI3</accession>
<evidence type="ECO:0000313" key="2">
    <source>
        <dbReference type="EMBL" id="GAA2518269.1"/>
    </source>
</evidence>
<evidence type="ECO:0000313" key="3">
    <source>
        <dbReference type="Proteomes" id="UP001499978"/>
    </source>
</evidence>
<feature type="compositionally biased region" description="Basic and acidic residues" evidence="1">
    <location>
        <begin position="213"/>
        <end position="227"/>
    </location>
</feature>
<organism evidence="2 3">
    <name type="scientific">Pilimelia columellifera subsp. columellifera</name>
    <dbReference type="NCBI Taxonomy" id="706583"/>
    <lineage>
        <taxon>Bacteria</taxon>
        <taxon>Bacillati</taxon>
        <taxon>Actinomycetota</taxon>
        <taxon>Actinomycetes</taxon>
        <taxon>Micromonosporales</taxon>
        <taxon>Micromonosporaceae</taxon>
        <taxon>Pilimelia</taxon>
    </lineage>
</organism>
<sequence length="234" mass="25344">MTGIPSQRSGEQAMAPLPLVQGARPSPIDWIRRRRAEREARRAEAAGNRAATLLDDIGPGWHVVDWPLPDDPDGAPRVASRDQAGFLVVGPGGVYAVTVVDHGRSTVLVAGDVVQVNGRRPPYVTQARRDARHASRALSAVVRHEVPVIPILAFVGTGRISTHGLPRGCLLTSYRELERLLLAGGDRISPNTAAKLAHVAKDPGTWINPPYRSPDHDRSDRQDRADPATHPTPR</sequence>
<evidence type="ECO:0008006" key="4">
    <source>
        <dbReference type="Google" id="ProtNLM"/>
    </source>
</evidence>
<keyword evidence="3" id="KW-1185">Reference proteome</keyword>
<reference evidence="3" key="1">
    <citation type="journal article" date="2019" name="Int. J. Syst. Evol. Microbiol.">
        <title>The Global Catalogue of Microorganisms (GCM) 10K type strain sequencing project: providing services to taxonomists for standard genome sequencing and annotation.</title>
        <authorList>
            <consortium name="The Broad Institute Genomics Platform"/>
            <consortium name="The Broad Institute Genome Sequencing Center for Infectious Disease"/>
            <person name="Wu L."/>
            <person name="Ma J."/>
        </authorList>
    </citation>
    <scope>NUCLEOTIDE SEQUENCE [LARGE SCALE GENOMIC DNA]</scope>
    <source>
        <strain evidence="3">JCM 3367</strain>
    </source>
</reference>
<feature type="compositionally biased region" description="Polar residues" evidence="1">
    <location>
        <begin position="1"/>
        <end position="10"/>
    </location>
</feature>
<feature type="region of interest" description="Disordered" evidence="1">
    <location>
        <begin position="1"/>
        <end position="21"/>
    </location>
</feature>
<name>A0ABP6ALI3_9ACTN</name>